<proteinExistence type="predicted"/>
<evidence type="ECO:0000313" key="2">
    <source>
        <dbReference type="EMBL" id="VVA20755.1"/>
    </source>
</evidence>
<protein>
    <submittedName>
        <fullName evidence="2">PREDICTED: PRUPE_7G053800</fullName>
    </submittedName>
</protein>
<feature type="region of interest" description="Disordered" evidence="1">
    <location>
        <begin position="1"/>
        <end position="32"/>
    </location>
</feature>
<dbReference type="AlphaFoldDB" id="A0A5E4EYB5"/>
<evidence type="ECO:0000313" key="3">
    <source>
        <dbReference type="Proteomes" id="UP000327085"/>
    </source>
</evidence>
<evidence type="ECO:0000256" key="1">
    <source>
        <dbReference type="SAM" id="MobiDB-lite"/>
    </source>
</evidence>
<name>A0A5E4EYB5_PRUDU</name>
<feature type="compositionally biased region" description="Polar residues" evidence="1">
    <location>
        <begin position="348"/>
        <end position="362"/>
    </location>
</feature>
<dbReference type="EMBL" id="CABIKO010000047">
    <property type="protein sequence ID" value="VVA20755.1"/>
    <property type="molecule type" value="Genomic_DNA"/>
</dbReference>
<dbReference type="InParanoid" id="A0A5E4EYB5"/>
<sequence length="473" mass="53735">MRNKEEEIPGDEEDKPDQKKKEEEDQQIRRGRKLRRGRGFAVWGVLAWSNMKINNRAKLPIPTSFDAVKSTSLMTMPLLPYPPPPPSSSIGLMQGRRRSLGLATKRRSLDAIGEEEKTLAEKTSSLGLARKMTFARFCKEDDTRWLLEHPREVSLGLPGLKLLGQKDWMGWLDWQVLVNAIGVWIARGCLFKDSICIRMEAMVTEFSLCFTLTDAEQEEVVIDLRTVAGIKSTCFLLVGKLLTDKPYNKEALRRTFYSIWQPKAKLFNGYFLALAKAAGITNPKHIPLLKQEFWVQVKGLPFRYMTRTMGKIINDALGGYVVTDQKWSMPAPKEDASSSAMDDDGRSTESSTPNQSATNALQNLEVPGKSHNLALEEYSSLTLFGSHDDDDLLHTWWVEYKKVMLLTIQNIHSHRLYHWGLSMGATYGVSHSGQLKIFEVANSLRWLDSSAVLRQKLADLTEFRDWLRNLLLA</sequence>
<feature type="compositionally biased region" description="Basic and acidic residues" evidence="1">
    <location>
        <begin position="16"/>
        <end position="28"/>
    </location>
</feature>
<feature type="region of interest" description="Disordered" evidence="1">
    <location>
        <begin position="330"/>
        <end position="363"/>
    </location>
</feature>
<dbReference type="Proteomes" id="UP000327085">
    <property type="component" value="Chromosome 6"/>
</dbReference>
<reference evidence="3" key="1">
    <citation type="journal article" date="2020" name="Plant J.">
        <title>Transposons played a major role in the diversification between the closely related almond and peach genomes: results from the almond genome sequence.</title>
        <authorList>
            <person name="Alioto T."/>
            <person name="Alexiou K.G."/>
            <person name="Bardil A."/>
            <person name="Barteri F."/>
            <person name="Castanera R."/>
            <person name="Cruz F."/>
            <person name="Dhingra A."/>
            <person name="Duval H."/>
            <person name="Fernandez I Marti A."/>
            <person name="Frias L."/>
            <person name="Galan B."/>
            <person name="Garcia J.L."/>
            <person name="Howad W."/>
            <person name="Gomez-Garrido J."/>
            <person name="Gut M."/>
            <person name="Julca I."/>
            <person name="Morata J."/>
            <person name="Puigdomenech P."/>
            <person name="Ribeca P."/>
            <person name="Rubio Cabetas M.J."/>
            <person name="Vlasova A."/>
            <person name="Wirthensohn M."/>
            <person name="Garcia-Mas J."/>
            <person name="Gabaldon T."/>
            <person name="Casacuberta J.M."/>
            <person name="Arus P."/>
        </authorList>
    </citation>
    <scope>NUCLEOTIDE SEQUENCE [LARGE SCALE GENOMIC DNA]</scope>
    <source>
        <strain evidence="3">cv. Texas</strain>
    </source>
</reference>
<gene>
    <name evidence="2" type="ORF">ALMOND_2B000345</name>
</gene>
<dbReference type="Gramene" id="VVA20755">
    <property type="protein sequence ID" value="VVA20755"/>
    <property type="gene ID" value="Prudul26B000345"/>
</dbReference>
<organism evidence="2 3">
    <name type="scientific">Prunus dulcis</name>
    <name type="common">Almond</name>
    <name type="synonym">Amygdalus dulcis</name>
    <dbReference type="NCBI Taxonomy" id="3755"/>
    <lineage>
        <taxon>Eukaryota</taxon>
        <taxon>Viridiplantae</taxon>
        <taxon>Streptophyta</taxon>
        <taxon>Embryophyta</taxon>
        <taxon>Tracheophyta</taxon>
        <taxon>Spermatophyta</taxon>
        <taxon>Magnoliopsida</taxon>
        <taxon>eudicotyledons</taxon>
        <taxon>Gunneridae</taxon>
        <taxon>Pentapetalae</taxon>
        <taxon>rosids</taxon>
        <taxon>fabids</taxon>
        <taxon>Rosales</taxon>
        <taxon>Rosaceae</taxon>
        <taxon>Amygdaloideae</taxon>
        <taxon>Amygdaleae</taxon>
        <taxon>Prunus</taxon>
    </lineage>
</organism>
<accession>A0A5E4EYB5</accession>